<organism evidence="1 2">
    <name type="scientific">Leptolyngbya boryana NIES-2135</name>
    <dbReference type="NCBI Taxonomy" id="1973484"/>
    <lineage>
        <taxon>Bacteria</taxon>
        <taxon>Bacillati</taxon>
        <taxon>Cyanobacteriota</taxon>
        <taxon>Cyanophyceae</taxon>
        <taxon>Leptolyngbyales</taxon>
        <taxon>Leptolyngbyaceae</taxon>
        <taxon>Leptolyngbya group</taxon>
        <taxon>Leptolyngbya</taxon>
    </lineage>
</organism>
<evidence type="ECO:0000313" key="2">
    <source>
        <dbReference type="Proteomes" id="UP000217895"/>
    </source>
</evidence>
<dbReference type="AlphaFoldDB" id="A0A1Z4JRJ9"/>
<accession>A0A1Z4JRJ9</accession>
<protein>
    <submittedName>
        <fullName evidence="1">Uncharacterized protein</fullName>
    </submittedName>
</protein>
<reference evidence="1 2" key="1">
    <citation type="submission" date="2017-06" db="EMBL/GenBank/DDBJ databases">
        <title>Genome sequencing of cyanobaciteial culture collection at National Institute for Environmental Studies (NIES).</title>
        <authorList>
            <person name="Hirose Y."/>
            <person name="Shimura Y."/>
            <person name="Fujisawa T."/>
            <person name="Nakamura Y."/>
            <person name="Kawachi M."/>
        </authorList>
    </citation>
    <scope>NUCLEOTIDE SEQUENCE [LARGE SCALE GENOMIC DNA]</scope>
    <source>
        <strain evidence="1 2">NIES-2135</strain>
        <plasmid evidence="2">Plasmid Plasmid1 dna</plasmid>
    </source>
</reference>
<name>A0A1Z4JRJ9_LEPBY</name>
<dbReference type="EMBL" id="AP018204">
    <property type="protein sequence ID" value="BAY59326.1"/>
    <property type="molecule type" value="Genomic_DNA"/>
</dbReference>
<evidence type="ECO:0000313" key="1">
    <source>
        <dbReference type="EMBL" id="BAY59326.1"/>
    </source>
</evidence>
<proteinExistence type="predicted"/>
<sequence length="667" mass="73454">MSSEQDISSIEPQPTADSISKTLIDELVRNLSGRAGIDFEPGELRIQLGRRVVYGTVGKEQRSDLDEARIVLLKAAIIKPVSTELNSSEAEVGTPSTIKISVGKTVLFEQTGGVVKINAFELPELEIANPEILEPETKTELPSAFEEASIEAERPVISSTPIDLNGTDEDRTRQTVSPTLVEPISTPLQAQEPLNLVLSEVLSEQTLDIIEGKQSNQSPEASFYQVAREVNGWKNWAEQRSLSIDVALQDILDRVTATLGLNSTQTEAVIDRVWQEPVQQFSDEQSLHACLSVVSQVAEISRPMDEVIDRVSPLTANPTEQETFNHRQALFDQPETVLDPSRDLSSPEAPVEVIAELAISQVELQSPQASSPANTLVPEIETLKPSALNTIAIVTQQIEALPPSSTKQFFQRLTADIKQQAIKATTSIQQGLESEQFQSLKAKAQSRAKADTEKTLQAVGQGIASAGNWIASLPEAKREHQAAQTVLALYQYGFDRTQERAFRYEGFQVRLEGRNQFILNDQVGNLLLKFKAEKPLIGTEPRITITGKSNSGISRAQYEALELVQQTPQALRRGTDEAEQQYAQKVQFVVGVVRKLGPGKGNHFEVKQEDGGALTVQALDGRKYSEILRLEPTGRVESALLKRDVERFIAAHQKLAKSKDHSLEPVR</sequence>
<dbReference type="Proteomes" id="UP000217895">
    <property type="component" value="Plasmid Plasmid1 dna"/>
</dbReference>
<gene>
    <name evidence="1" type="ORF">NIES2135_62030</name>
</gene>
<geneLocation type="plasmid" evidence="1">
    <name>plasmid1</name>
</geneLocation>
<keyword evidence="1" id="KW-0614">Plasmid</keyword>
<keyword evidence="2" id="KW-1185">Reference proteome</keyword>